<keyword evidence="1" id="KW-0539">Nucleus</keyword>
<gene>
    <name evidence="5" type="ORF">LTR32_006416</name>
</gene>
<evidence type="ECO:0000256" key="3">
    <source>
        <dbReference type="SAM" id="MobiDB-lite"/>
    </source>
</evidence>
<proteinExistence type="predicted"/>
<keyword evidence="2" id="KW-0175">Coiled coil</keyword>
<feature type="domain" description="Zn(2)-C6 fungal-type" evidence="4">
    <location>
        <begin position="29"/>
        <end position="59"/>
    </location>
</feature>
<dbReference type="PROSITE" id="PS00463">
    <property type="entry name" value="ZN2_CY6_FUNGAL_1"/>
    <property type="match status" value="1"/>
</dbReference>
<dbReference type="InterPro" id="IPR001138">
    <property type="entry name" value="Zn2Cys6_DnaBD"/>
</dbReference>
<dbReference type="EMBL" id="JAVRRR010000689">
    <property type="protein sequence ID" value="KAK5140898.1"/>
    <property type="molecule type" value="Genomic_DNA"/>
</dbReference>
<evidence type="ECO:0000313" key="6">
    <source>
        <dbReference type="Proteomes" id="UP001308179"/>
    </source>
</evidence>
<feature type="coiled-coil region" evidence="2">
    <location>
        <begin position="68"/>
        <end position="131"/>
    </location>
</feature>
<comment type="caution">
    <text evidence="5">The sequence shown here is derived from an EMBL/GenBank/DDBJ whole genome shotgun (WGS) entry which is preliminary data.</text>
</comment>
<reference evidence="5 6" key="1">
    <citation type="submission" date="2023-08" db="EMBL/GenBank/DDBJ databases">
        <title>Black Yeasts Isolated from many extreme environments.</title>
        <authorList>
            <person name="Coleine C."/>
            <person name="Stajich J.E."/>
            <person name="Selbmann L."/>
        </authorList>
    </citation>
    <scope>NUCLEOTIDE SEQUENCE [LARGE SCALE GENOMIC DNA]</scope>
    <source>
        <strain evidence="5 6">CCFEE 5386</strain>
    </source>
</reference>
<organism evidence="5 6">
    <name type="scientific">Rachicladosporium monterosium</name>
    <dbReference type="NCBI Taxonomy" id="1507873"/>
    <lineage>
        <taxon>Eukaryota</taxon>
        <taxon>Fungi</taxon>
        <taxon>Dikarya</taxon>
        <taxon>Ascomycota</taxon>
        <taxon>Pezizomycotina</taxon>
        <taxon>Dothideomycetes</taxon>
        <taxon>Dothideomycetidae</taxon>
        <taxon>Cladosporiales</taxon>
        <taxon>Cladosporiaceae</taxon>
        <taxon>Rachicladosporium</taxon>
    </lineage>
</organism>
<evidence type="ECO:0000256" key="1">
    <source>
        <dbReference type="ARBA" id="ARBA00023242"/>
    </source>
</evidence>
<dbReference type="Proteomes" id="UP001308179">
    <property type="component" value="Unassembled WGS sequence"/>
</dbReference>
<feature type="non-terminal residue" evidence="5">
    <location>
        <position position="178"/>
    </location>
</feature>
<accession>A0ABR0KZ10</accession>
<keyword evidence="6" id="KW-1185">Reference proteome</keyword>
<evidence type="ECO:0000256" key="2">
    <source>
        <dbReference type="SAM" id="Coils"/>
    </source>
</evidence>
<evidence type="ECO:0000259" key="4">
    <source>
        <dbReference type="PROSITE" id="PS00463"/>
    </source>
</evidence>
<evidence type="ECO:0000313" key="5">
    <source>
        <dbReference type="EMBL" id="KAK5140898.1"/>
    </source>
</evidence>
<name>A0ABR0KZ10_9PEZI</name>
<feature type="region of interest" description="Disordered" evidence="3">
    <location>
        <begin position="135"/>
        <end position="154"/>
    </location>
</feature>
<sequence length="178" mass="20449">MPAHNHAIPDRVEDLSKSIRRKFQRMPMPCGRCKRLRLECQVEVSSGRCVTCAQAQKTCDLRVTFQEFPKLASLREKLERQMVEAEQELSEAEERSRKARAKVRRIRKVLRRAETTELQKFEWEVASLEEAEKVDGFREESPGAAVSLPDQSVPGNPLMEFPLDAWSGDDPLLDFASY</sequence>
<protein>
    <recommendedName>
        <fullName evidence="4">Zn(2)-C6 fungal-type domain-containing protein</fullName>
    </recommendedName>
</protein>